<organism evidence="1 2">
    <name type="scientific">Aphanomyces astaci</name>
    <name type="common">Crayfish plague agent</name>
    <dbReference type="NCBI Taxonomy" id="112090"/>
    <lineage>
        <taxon>Eukaryota</taxon>
        <taxon>Sar</taxon>
        <taxon>Stramenopiles</taxon>
        <taxon>Oomycota</taxon>
        <taxon>Saprolegniomycetes</taxon>
        <taxon>Saprolegniales</taxon>
        <taxon>Verrucalvaceae</taxon>
        <taxon>Aphanomyces</taxon>
    </lineage>
</organism>
<dbReference type="Proteomes" id="UP000275652">
    <property type="component" value="Unassembled WGS sequence"/>
</dbReference>
<accession>A0A9X8HB50</accession>
<protein>
    <submittedName>
        <fullName evidence="1">Uncharacterized protein</fullName>
    </submittedName>
</protein>
<sequence length="250" mass="27848">MHFTGAHVRPKAAAVSNSLHDASSLSQPSPSKASFSADVLRDDDDPVELTPPIVHWLTHYFEHNADLHDDDLILFTDAWDVVIQRDLREFTAVFLAQTNHQRGVIFIGEPGCADSFTLPGDLVGSFVGIHGDQLRHGAFTVQLDSTYPERTIQGDNMCNMIAAKTSMNSTILRSTPGATRRISKRTRRPNLRGTAEFRLFCTFQEGYKYLYATCAPKMELAVRADAPGKYMFDVHRQINVLVSSVCPTYS</sequence>
<dbReference type="AlphaFoldDB" id="A0A9X8HB50"/>
<evidence type="ECO:0000313" key="2">
    <source>
        <dbReference type="Proteomes" id="UP000275652"/>
    </source>
</evidence>
<comment type="caution">
    <text evidence="1">The sequence shown here is derived from an EMBL/GenBank/DDBJ whole genome shotgun (WGS) entry which is preliminary data.</text>
</comment>
<dbReference type="EMBL" id="QUTI01022555">
    <property type="protein sequence ID" value="RLO07929.1"/>
    <property type="molecule type" value="Genomic_DNA"/>
</dbReference>
<reference evidence="1 2" key="1">
    <citation type="journal article" date="2018" name="J. Invertebr. Pathol.">
        <title>New genotyping method for the causative agent of crayfish plague (Aphanomyces astaci) based on whole genome data.</title>
        <authorList>
            <person name="Minardi D."/>
            <person name="Studholme D.J."/>
            <person name="van der Giezen M."/>
            <person name="Pretto T."/>
            <person name="Oidtmann B."/>
        </authorList>
    </citation>
    <scope>NUCLEOTIDE SEQUENCE [LARGE SCALE GENOMIC DNA]</scope>
    <source>
        <strain evidence="1 2">KB13</strain>
    </source>
</reference>
<evidence type="ECO:0000313" key="1">
    <source>
        <dbReference type="EMBL" id="RLO07929.1"/>
    </source>
</evidence>
<name>A0A9X8HB50_APHAT</name>
<proteinExistence type="predicted"/>
<gene>
    <name evidence="1" type="ORF">DYB28_006076</name>
</gene>